<dbReference type="EMBL" id="CP000473">
    <property type="protein sequence ID" value="ABJ84704.1"/>
    <property type="molecule type" value="Genomic_DNA"/>
</dbReference>
<gene>
    <name evidence="1" type="ordered locus">Acid_3733</name>
</gene>
<protein>
    <submittedName>
        <fullName evidence="1">Uncharacterized protein</fullName>
    </submittedName>
</protein>
<dbReference type="KEGG" id="sus:Acid_3733"/>
<organism evidence="1">
    <name type="scientific">Solibacter usitatus (strain Ellin6076)</name>
    <dbReference type="NCBI Taxonomy" id="234267"/>
    <lineage>
        <taxon>Bacteria</taxon>
        <taxon>Pseudomonadati</taxon>
        <taxon>Acidobacteriota</taxon>
        <taxon>Terriglobia</taxon>
        <taxon>Bryobacterales</taxon>
        <taxon>Solibacteraceae</taxon>
        <taxon>Candidatus Solibacter</taxon>
    </lineage>
</organism>
<reference evidence="1" key="1">
    <citation type="submission" date="2006-10" db="EMBL/GenBank/DDBJ databases">
        <title>Complete sequence of Solibacter usitatus Ellin6076.</title>
        <authorList>
            <consortium name="US DOE Joint Genome Institute"/>
            <person name="Copeland A."/>
            <person name="Lucas S."/>
            <person name="Lapidus A."/>
            <person name="Barry K."/>
            <person name="Detter J.C."/>
            <person name="Glavina del Rio T."/>
            <person name="Hammon N."/>
            <person name="Israni S."/>
            <person name="Dalin E."/>
            <person name="Tice H."/>
            <person name="Pitluck S."/>
            <person name="Thompson L.S."/>
            <person name="Brettin T."/>
            <person name="Bruce D."/>
            <person name="Han C."/>
            <person name="Tapia R."/>
            <person name="Gilna P."/>
            <person name="Schmutz J."/>
            <person name="Larimer F."/>
            <person name="Land M."/>
            <person name="Hauser L."/>
            <person name="Kyrpides N."/>
            <person name="Mikhailova N."/>
            <person name="Janssen P.H."/>
            <person name="Kuske C.R."/>
            <person name="Richardson P."/>
        </authorList>
    </citation>
    <scope>NUCLEOTIDE SEQUENCE</scope>
    <source>
        <strain evidence="1">Ellin6076</strain>
    </source>
</reference>
<name>Q01NC2_SOLUE</name>
<dbReference type="AlphaFoldDB" id="Q01NC2"/>
<dbReference type="InParanoid" id="Q01NC2"/>
<sequence length="262" mass="29842">MIYTCYEMVRDCRADLPEGWMHFISNYVPVIRRILAQYAPSEASDPKLLERVVIAIRKPESSMFHSLEPAPERAFVAELRQKVLAELKPQVPELEIDLETVSDALQPLTMTERQAVWFETMHYAPAATGPMLRISAETAEKVRARAADMIRGKVDSWRRTLLADNGAALGKEAQAARTPDCLPAKAFLDVIEGRSVWREREMMDQHLRSCWHCVDHFCRLVEVNEWLRGNQPLRAAEAEPFFQLLGVTPAKPAGWKRLFGKA</sequence>
<accession>Q01NC2</accession>
<proteinExistence type="predicted"/>
<evidence type="ECO:0000313" key="1">
    <source>
        <dbReference type="EMBL" id="ABJ84704.1"/>
    </source>
</evidence>
<dbReference type="HOGENOM" id="CLU_1061299_0_0_0"/>
<dbReference type="OrthoDB" id="128404at2"/>